<keyword evidence="2" id="KW-0732">Signal</keyword>
<dbReference type="Gene3D" id="3.40.190.10">
    <property type="entry name" value="Periplasmic binding protein-like II"/>
    <property type="match status" value="1"/>
</dbReference>
<reference evidence="4" key="1">
    <citation type="submission" date="2019-11" db="EMBL/GenBank/DDBJ databases">
        <authorList>
            <person name="Feng L."/>
        </authorList>
    </citation>
    <scope>NUCLEOTIDE SEQUENCE</scope>
    <source>
        <strain evidence="4">AodontolyticusLFYP35</strain>
    </source>
</reference>
<evidence type="ECO:0000259" key="3">
    <source>
        <dbReference type="Pfam" id="PF00496"/>
    </source>
</evidence>
<dbReference type="AlphaFoldDB" id="A0A6N2RB33"/>
<dbReference type="InterPro" id="IPR000914">
    <property type="entry name" value="SBP_5_dom"/>
</dbReference>
<organism evidence="4">
    <name type="scientific">Schaalia odontolytica</name>
    <dbReference type="NCBI Taxonomy" id="1660"/>
    <lineage>
        <taxon>Bacteria</taxon>
        <taxon>Bacillati</taxon>
        <taxon>Actinomycetota</taxon>
        <taxon>Actinomycetes</taxon>
        <taxon>Actinomycetales</taxon>
        <taxon>Actinomycetaceae</taxon>
        <taxon>Schaalia</taxon>
    </lineage>
</organism>
<dbReference type="PIRSF" id="PIRSF002741">
    <property type="entry name" value="MppA"/>
    <property type="match status" value="1"/>
</dbReference>
<dbReference type="GO" id="GO:0042597">
    <property type="term" value="C:periplasmic space"/>
    <property type="evidence" value="ECO:0007669"/>
    <property type="project" value="UniProtKB-ARBA"/>
</dbReference>
<dbReference type="CDD" id="cd00995">
    <property type="entry name" value="PBP2_NikA_DppA_OppA_like"/>
    <property type="match status" value="1"/>
</dbReference>
<sequence>MRMRKHFATGAAMAAAATMVLTACGGGSSTSTSTSSSSSSDSGAPKGTITVGSAYETTDYGPITTSALGIGADWQVLEGLYRFDMSDYSVTPALAAGDPVKVSDTKYEVTLRDGAKFSDGTDVKAADVVSSYARATDEKSIYRQFFTFVDSVEAKDDKTVTITLKHPFAALKERFVNVRVVPSSMSADELKSKPIGSGPYKFDNISATEVTAVPNEHYNGKIPAKAATLKWSVLKDDSARLAAALGNSIDIMEAVPADAADKLKAASWSVDSKPGYGNPFMMFNTQKAPFDKPEVRRAFLKAIDKQKLVSSALRGQAVEAKSFLPEANPAYKKPATDLSYDKDAAKKALDAAGVSGKEINLVTTDHPWVLALVPQIKSDLEALGLKVNHQQMASSALYSTVTDVDKPDYDIVIAPGDPSVFGVDPGIIISWWNGDNVWTKKRDGWQVSDPESFKKLQTIMDEAVQLEGSAAKEKWGEAQDLLAEQSVIYPLAFRNMITASNPKKVDGFKPISATSVQLLGVSAK</sequence>
<dbReference type="PANTHER" id="PTHR30290:SF83">
    <property type="entry name" value="ABC TRANSPORTER SUBSTRATE-BINDING PROTEIN"/>
    <property type="match status" value="1"/>
</dbReference>
<dbReference type="GO" id="GO:1904680">
    <property type="term" value="F:peptide transmembrane transporter activity"/>
    <property type="evidence" value="ECO:0007669"/>
    <property type="project" value="TreeGrafter"/>
</dbReference>
<dbReference type="PROSITE" id="PS51257">
    <property type="entry name" value="PROKAR_LIPOPROTEIN"/>
    <property type="match status" value="1"/>
</dbReference>
<accession>A0A6N2RB33</accession>
<dbReference type="SUPFAM" id="SSF53850">
    <property type="entry name" value="Periplasmic binding protein-like II"/>
    <property type="match status" value="1"/>
</dbReference>
<gene>
    <name evidence="4" type="primary">ddpA</name>
    <name evidence="4" type="ORF">AOLFYP35_00226</name>
</gene>
<feature type="region of interest" description="Disordered" evidence="1">
    <location>
        <begin position="28"/>
        <end position="47"/>
    </location>
</feature>
<dbReference type="InterPro" id="IPR039424">
    <property type="entry name" value="SBP_5"/>
</dbReference>
<dbReference type="InterPro" id="IPR030678">
    <property type="entry name" value="Peptide/Ni-bd"/>
</dbReference>
<feature type="compositionally biased region" description="Low complexity" evidence="1">
    <location>
        <begin position="28"/>
        <end position="43"/>
    </location>
</feature>
<evidence type="ECO:0000313" key="4">
    <source>
        <dbReference type="EMBL" id="VYS77125.1"/>
    </source>
</evidence>
<dbReference type="EMBL" id="CACRSM010000002">
    <property type="protein sequence ID" value="VYS77125.1"/>
    <property type="molecule type" value="Genomic_DNA"/>
</dbReference>
<feature type="signal peptide" evidence="2">
    <location>
        <begin position="1"/>
        <end position="23"/>
    </location>
</feature>
<evidence type="ECO:0000256" key="2">
    <source>
        <dbReference type="SAM" id="SignalP"/>
    </source>
</evidence>
<evidence type="ECO:0000256" key="1">
    <source>
        <dbReference type="SAM" id="MobiDB-lite"/>
    </source>
</evidence>
<dbReference type="PANTHER" id="PTHR30290">
    <property type="entry name" value="PERIPLASMIC BINDING COMPONENT OF ABC TRANSPORTER"/>
    <property type="match status" value="1"/>
</dbReference>
<name>A0A6N2RB33_9ACTO</name>
<feature type="domain" description="Solute-binding protein family 5" evidence="3">
    <location>
        <begin position="90"/>
        <end position="422"/>
    </location>
</feature>
<dbReference type="GO" id="GO:0043190">
    <property type="term" value="C:ATP-binding cassette (ABC) transporter complex"/>
    <property type="evidence" value="ECO:0007669"/>
    <property type="project" value="InterPro"/>
</dbReference>
<feature type="chain" id="PRO_5038633927" evidence="2">
    <location>
        <begin position="24"/>
        <end position="524"/>
    </location>
</feature>
<protein>
    <submittedName>
        <fullName evidence="4">Putative D,D-dipeptide-binding periplasmic protein DdpA</fullName>
    </submittedName>
</protein>
<dbReference type="GO" id="GO:0015833">
    <property type="term" value="P:peptide transport"/>
    <property type="evidence" value="ECO:0007669"/>
    <property type="project" value="TreeGrafter"/>
</dbReference>
<dbReference type="Gene3D" id="3.10.105.10">
    <property type="entry name" value="Dipeptide-binding Protein, Domain 3"/>
    <property type="match status" value="1"/>
</dbReference>
<proteinExistence type="predicted"/>
<dbReference type="Pfam" id="PF00496">
    <property type="entry name" value="SBP_bac_5"/>
    <property type="match status" value="1"/>
</dbReference>